<feature type="domain" description="PIN" evidence="1">
    <location>
        <begin position="1"/>
        <end position="93"/>
    </location>
</feature>
<evidence type="ECO:0000313" key="2">
    <source>
        <dbReference type="EMBL" id="NYR15108.1"/>
    </source>
</evidence>
<dbReference type="SMART" id="SM00670">
    <property type="entry name" value="PINc"/>
    <property type="match status" value="1"/>
</dbReference>
<dbReference type="Pfam" id="PF18477">
    <property type="entry name" value="PIN_9"/>
    <property type="match status" value="1"/>
</dbReference>
<dbReference type="InterPro" id="IPR002716">
    <property type="entry name" value="PIN_dom"/>
</dbReference>
<comment type="caution">
    <text evidence="2">The sequence shown here is derived from an EMBL/GenBank/DDBJ whole genome shotgun (WGS) entry which is preliminary data.</text>
</comment>
<proteinExistence type="predicted"/>
<gene>
    <name evidence="2" type="ORF">HC235_03920</name>
</gene>
<dbReference type="SUPFAM" id="SSF88723">
    <property type="entry name" value="PIN domain-like"/>
    <property type="match status" value="1"/>
</dbReference>
<evidence type="ECO:0000313" key="3">
    <source>
        <dbReference type="Proteomes" id="UP000554766"/>
    </source>
</evidence>
<dbReference type="Proteomes" id="UP000554766">
    <property type="component" value="Unassembled WGS sequence"/>
</dbReference>
<dbReference type="OMA" id="EHEIHIP"/>
<dbReference type="InterPro" id="IPR029060">
    <property type="entry name" value="PIN-like_dom_sf"/>
</dbReference>
<keyword evidence="3" id="KW-1185">Reference proteome</keyword>
<evidence type="ECO:0000259" key="1">
    <source>
        <dbReference type="SMART" id="SM00670"/>
    </source>
</evidence>
<dbReference type="AlphaFoldDB" id="A0A7L4P7Y6"/>
<dbReference type="EMBL" id="JAAVJF010000002">
    <property type="protein sequence ID" value="NYR15108.1"/>
    <property type="molecule type" value="Genomic_DNA"/>
</dbReference>
<name>A0A7L4P7Y6_9CREN</name>
<accession>A0A7L4P7Y6</accession>
<organism evidence="2 3">
    <name type="scientific">Pyrobaculum arsenaticum</name>
    <dbReference type="NCBI Taxonomy" id="121277"/>
    <lineage>
        <taxon>Archaea</taxon>
        <taxon>Thermoproteota</taxon>
        <taxon>Thermoprotei</taxon>
        <taxon>Thermoproteales</taxon>
        <taxon>Thermoproteaceae</taxon>
        <taxon>Pyrobaculum</taxon>
    </lineage>
</organism>
<reference evidence="2 3" key="1">
    <citation type="journal article" date="2020" name="Nat. Commun.">
        <title>The structures of two archaeal type IV pili illuminate evolutionary relationships.</title>
        <authorList>
            <person name="Wang F."/>
            <person name="Baquero D.P."/>
            <person name="Su Z."/>
            <person name="Beltran L.C."/>
            <person name="Prangishvili D."/>
            <person name="Krupovic M."/>
            <person name="Egelman E.H."/>
        </authorList>
    </citation>
    <scope>NUCLEOTIDE SEQUENCE [LARGE SCALE GENOMIC DNA]</scope>
    <source>
        <strain evidence="2 3">2GA</strain>
    </source>
</reference>
<sequence length="112" mass="12447">MKLVLDTSAVIYIIEKKIDATQLLEHEIHIPIAVVEEMQKISVKNRRARVALQLLEILRPTLHKKRGPADRAVLELAKELGAVLVTGDEALAERARQEGVAVGKFHKGQLVV</sequence>
<dbReference type="Gene3D" id="3.40.50.1010">
    <property type="entry name" value="5'-nuclease"/>
    <property type="match status" value="1"/>
</dbReference>
<dbReference type="InterPro" id="IPR041120">
    <property type="entry name" value="PIN_9"/>
</dbReference>
<dbReference type="RefSeq" id="WP_011901075.1">
    <property type="nucleotide sequence ID" value="NZ_JAAVJF010000002.1"/>
</dbReference>
<protein>
    <submittedName>
        <fullName evidence="2">PIN domain-containing protein</fullName>
    </submittedName>
</protein>
<dbReference type="CDD" id="cd09879">
    <property type="entry name" value="PIN_VapC_AF0591-like"/>
    <property type="match status" value="1"/>
</dbReference>
<dbReference type="GeneID" id="5056421"/>